<dbReference type="CDD" id="cd00132">
    <property type="entry name" value="CRIB"/>
    <property type="match status" value="1"/>
</dbReference>
<protein>
    <submittedName>
        <fullName evidence="2">Putative CRIB domain-containing protein</fullName>
    </submittedName>
</protein>
<dbReference type="PANTHER" id="PTHR46325">
    <property type="entry name" value="CRIB DOMAIN-CONTAINING PROTEIN RIC8"/>
    <property type="match status" value="1"/>
</dbReference>
<dbReference type="InterPro" id="IPR000095">
    <property type="entry name" value="CRIB_dom"/>
</dbReference>
<accession>A0A6A5M475</accession>
<keyword evidence="3" id="KW-1185">Reference proteome</keyword>
<evidence type="ECO:0000313" key="3">
    <source>
        <dbReference type="Proteomes" id="UP000447434"/>
    </source>
</evidence>
<feature type="compositionally biased region" description="Polar residues" evidence="1">
    <location>
        <begin position="213"/>
        <end position="222"/>
    </location>
</feature>
<dbReference type="EMBL" id="WOCE01000025">
    <property type="protein sequence ID" value="KAE9585526.1"/>
    <property type="molecule type" value="Genomic_DNA"/>
</dbReference>
<dbReference type="PROSITE" id="PS50108">
    <property type="entry name" value="CRIB"/>
    <property type="match status" value="1"/>
</dbReference>
<dbReference type="OrthoDB" id="4206278at2759"/>
<comment type="caution">
    <text evidence="2">The sequence shown here is derived from an EMBL/GenBank/DDBJ whole genome shotgun (WGS) entry which is preliminary data.</text>
</comment>
<organism evidence="2 3">
    <name type="scientific">Lupinus albus</name>
    <name type="common">White lupine</name>
    <name type="synonym">Lupinus termis</name>
    <dbReference type="NCBI Taxonomy" id="3870"/>
    <lineage>
        <taxon>Eukaryota</taxon>
        <taxon>Viridiplantae</taxon>
        <taxon>Streptophyta</taxon>
        <taxon>Embryophyta</taxon>
        <taxon>Tracheophyta</taxon>
        <taxon>Spermatophyta</taxon>
        <taxon>Magnoliopsida</taxon>
        <taxon>eudicotyledons</taxon>
        <taxon>Gunneridae</taxon>
        <taxon>Pentapetalae</taxon>
        <taxon>rosids</taxon>
        <taxon>fabids</taxon>
        <taxon>Fabales</taxon>
        <taxon>Fabaceae</taxon>
        <taxon>Papilionoideae</taxon>
        <taxon>50 kb inversion clade</taxon>
        <taxon>genistoids sensu lato</taxon>
        <taxon>core genistoids</taxon>
        <taxon>Genisteae</taxon>
        <taxon>Lupinus</taxon>
    </lineage>
</organism>
<feature type="compositionally biased region" description="Basic and acidic residues" evidence="1">
    <location>
        <begin position="87"/>
        <end position="98"/>
    </location>
</feature>
<dbReference type="PANTHER" id="PTHR46325:SF43">
    <property type="entry name" value="ROP-INTERACTIVE CRIB MOTIF PROTEIN"/>
    <property type="match status" value="1"/>
</dbReference>
<feature type="compositionally biased region" description="Basic and acidic residues" evidence="1">
    <location>
        <begin position="192"/>
        <end position="212"/>
    </location>
</feature>
<dbReference type="SMART" id="SM00285">
    <property type="entry name" value="PBD"/>
    <property type="match status" value="1"/>
</dbReference>
<gene>
    <name evidence="2" type="ORF">Lalb_Chr25g0289881</name>
</gene>
<feature type="compositionally biased region" description="Polar residues" evidence="1">
    <location>
        <begin position="132"/>
        <end position="141"/>
    </location>
</feature>
<evidence type="ECO:0000313" key="2">
    <source>
        <dbReference type="EMBL" id="KAE9585526.1"/>
    </source>
</evidence>
<reference evidence="3" key="1">
    <citation type="journal article" date="2020" name="Nat. Commun.">
        <title>Genome sequence of the cluster root forming white lupin.</title>
        <authorList>
            <person name="Hufnagel B."/>
            <person name="Marques A."/>
            <person name="Soriano A."/>
            <person name="Marques L."/>
            <person name="Divol F."/>
            <person name="Doumas P."/>
            <person name="Sallet E."/>
            <person name="Mancinotti D."/>
            <person name="Carrere S."/>
            <person name="Marande W."/>
            <person name="Arribat S."/>
            <person name="Keller J."/>
            <person name="Huneau C."/>
            <person name="Blein T."/>
            <person name="Aime D."/>
            <person name="Laguerre M."/>
            <person name="Taylor J."/>
            <person name="Schubert V."/>
            <person name="Nelson M."/>
            <person name="Geu-Flores F."/>
            <person name="Crespi M."/>
            <person name="Gallardo-Guerrero K."/>
            <person name="Delaux P.-M."/>
            <person name="Salse J."/>
            <person name="Berges H."/>
            <person name="Guyot R."/>
            <person name="Gouzy J."/>
            <person name="Peret B."/>
        </authorList>
    </citation>
    <scope>NUCLEOTIDE SEQUENCE [LARGE SCALE GENOMIC DNA]</scope>
    <source>
        <strain evidence="3">cv. Amiga</strain>
    </source>
</reference>
<sequence>MWHIAENEKEPEIEIGLPTDVKHVAHIGVDSNHYDNSSVTWMNGLESIPRLSSTSPDLNEDIHSKRSYNSGREVNEDSSRGGSSRRVGYEGNERDLSRSRRQSTGNMRECQAKEKSDKPKKPSKYHSKDSSFHVSKSTQHVHSSQLQHNNSNSNGNGNNNLPPKKCRSKQNSKDGSIGGRSDPSKSTAQTNDHNDESSHYRTKHKSFEKDEQFQIQCNENIL</sequence>
<evidence type="ECO:0000256" key="1">
    <source>
        <dbReference type="SAM" id="MobiDB-lite"/>
    </source>
</evidence>
<feature type="compositionally biased region" description="Low complexity" evidence="1">
    <location>
        <begin position="142"/>
        <end position="161"/>
    </location>
</feature>
<feature type="compositionally biased region" description="Basic and acidic residues" evidence="1">
    <location>
        <begin position="110"/>
        <end position="131"/>
    </location>
</feature>
<name>A0A6A5M475_LUPAL</name>
<feature type="region of interest" description="Disordered" evidence="1">
    <location>
        <begin position="51"/>
        <end position="222"/>
    </location>
</feature>
<proteinExistence type="predicted"/>
<dbReference type="Proteomes" id="UP000447434">
    <property type="component" value="Chromosome 25"/>
</dbReference>
<dbReference type="AlphaFoldDB" id="A0A6A5M475"/>